<name>A0ABW6B7Y4_9SPHI</name>
<evidence type="ECO:0000313" key="3">
    <source>
        <dbReference type="Proteomes" id="UP001597560"/>
    </source>
</evidence>
<evidence type="ECO:0000313" key="2">
    <source>
        <dbReference type="EMBL" id="MFD2964594.1"/>
    </source>
</evidence>
<dbReference type="RefSeq" id="WP_377610751.1">
    <property type="nucleotide sequence ID" value="NZ_JBHUPA010000007.1"/>
</dbReference>
<evidence type="ECO:0000313" key="1">
    <source>
        <dbReference type="EMBL" id="MFD2962514.1"/>
    </source>
</evidence>
<comment type="caution">
    <text evidence="2">The sequence shown here is derived from an EMBL/GenBank/DDBJ whole genome shotgun (WGS) entry which is preliminary data.</text>
</comment>
<sequence length="56" mass="6340">METNQVKLLASLAKKIKSEKKERDKVVASFQSAKILTKNENFTGHYSHLGRVVLPK</sequence>
<reference evidence="2" key="3">
    <citation type="submission" date="2024-09" db="EMBL/GenBank/DDBJ databases">
        <authorList>
            <person name="Sun Q."/>
            <person name="Mori K."/>
        </authorList>
    </citation>
    <scope>NUCLEOTIDE SEQUENCE</scope>
    <source>
        <strain evidence="2">KCTC 23098</strain>
    </source>
</reference>
<dbReference type="EMBL" id="JBHUPA010000007">
    <property type="protein sequence ID" value="MFD2962514.1"/>
    <property type="molecule type" value="Genomic_DNA"/>
</dbReference>
<accession>A0ABW6B7Y4</accession>
<reference evidence="3" key="2">
    <citation type="journal article" date="2019" name="Int. J. Syst. Evol. Microbiol.">
        <title>The Global Catalogue of Microorganisms (GCM) 10K type strain sequencing project: providing services to taxonomists for standard genome sequencing and annotation.</title>
        <authorList>
            <consortium name="The Broad Institute Genomics Platform"/>
            <consortium name="The Broad Institute Genome Sequencing Center for Infectious Disease"/>
            <person name="Wu L."/>
            <person name="Ma J."/>
        </authorList>
    </citation>
    <scope>NUCLEOTIDE SEQUENCE [LARGE SCALE GENOMIC DNA]</scope>
    <source>
        <strain evidence="3">KCTC 23098</strain>
    </source>
</reference>
<dbReference type="EMBL" id="JBHUPA010000020">
    <property type="protein sequence ID" value="MFD2964594.1"/>
    <property type="molecule type" value="Genomic_DNA"/>
</dbReference>
<protein>
    <submittedName>
        <fullName evidence="2">Uncharacterized protein</fullName>
    </submittedName>
</protein>
<dbReference type="Proteomes" id="UP001597560">
    <property type="component" value="Unassembled WGS sequence"/>
</dbReference>
<proteinExistence type="predicted"/>
<organism evidence="2 3">
    <name type="scientific">Olivibacter jilunii</name>
    <dbReference type="NCBI Taxonomy" id="985016"/>
    <lineage>
        <taxon>Bacteria</taxon>
        <taxon>Pseudomonadati</taxon>
        <taxon>Bacteroidota</taxon>
        <taxon>Sphingobacteriia</taxon>
        <taxon>Sphingobacteriales</taxon>
        <taxon>Sphingobacteriaceae</taxon>
        <taxon>Olivibacter</taxon>
    </lineage>
</organism>
<reference evidence="2" key="1">
    <citation type="journal article" date="2014" name="Int. J. Syst. Evol. Microbiol.">
        <title>Complete genome of a new Firmicutes species belonging to the dominant human colonic microbiota ('Ruminococcus bicirculans') reveals two chromosomes and a selective capacity to utilize plant glucans.</title>
        <authorList>
            <consortium name="NISC Comparative Sequencing Program"/>
            <person name="Wegmann U."/>
            <person name="Louis P."/>
            <person name="Goesmann A."/>
            <person name="Henrissat B."/>
            <person name="Duncan S.H."/>
            <person name="Flint H.J."/>
        </authorList>
    </citation>
    <scope>NUCLEOTIDE SEQUENCE</scope>
    <source>
        <strain evidence="2">KCTC 23098</strain>
    </source>
</reference>
<gene>
    <name evidence="1" type="ORF">ACFS6J_12005</name>
    <name evidence="2" type="ORF">ACFS6J_22525</name>
</gene>
<keyword evidence="3" id="KW-1185">Reference proteome</keyword>